<dbReference type="Gene3D" id="2.40.50.540">
    <property type="match status" value="1"/>
</dbReference>
<reference evidence="2 3" key="1">
    <citation type="submission" date="2019-02" db="EMBL/GenBank/DDBJ databases">
        <title>Genomic Encyclopedia of Type Strains, Phase IV (KMG-IV): sequencing the most valuable type-strain genomes for metagenomic binning, comparative biology and taxonomic classification.</title>
        <authorList>
            <person name="Goeker M."/>
        </authorList>
    </citation>
    <scope>NUCLEOTIDE SEQUENCE [LARGE SCALE GENOMIC DNA]</scope>
    <source>
        <strain evidence="2 3">DSM 21223</strain>
    </source>
</reference>
<dbReference type="Pfam" id="PF04170">
    <property type="entry name" value="NlpE"/>
    <property type="match status" value="1"/>
</dbReference>
<accession>A0ABY0ITC0</accession>
<dbReference type="InterPro" id="IPR038670">
    <property type="entry name" value="HslJ-like_sf"/>
</dbReference>
<dbReference type="EMBL" id="SHKM01000001">
    <property type="protein sequence ID" value="RZT89723.1"/>
    <property type="molecule type" value="Genomic_DNA"/>
</dbReference>
<dbReference type="PANTHER" id="PTHR35535">
    <property type="entry name" value="HEAT SHOCK PROTEIN HSLJ"/>
    <property type="match status" value="1"/>
</dbReference>
<name>A0ABY0ITC0_9RHOO</name>
<dbReference type="RefSeq" id="WP_130458406.1">
    <property type="nucleotide sequence ID" value="NZ_SHKM01000001.1"/>
</dbReference>
<feature type="domain" description="DUF306" evidence="1">
    <location>
        <begin position="269"/>
        <end position="376"/>
    </location>
</feature>
<evidence type="ECO:0000313" key="3">
    <source>
        <dbReference type="Proteomes" id="UP000292136"/>
    </source>
</evidence>
<dbReference type="Proteomes" id="UP000292136">
    <property type="component" value="Unassembled WGS sequence"/>
</dbReference>
<dbReference type="Gene3D" id="2.40.128.640">
    <property type="match status" value="1"/>
</dbReference>
<keyword evidence="3" id="KW-1185">Reference proteome</keyword>
<keyword evidence="2" id="KW-0346">Stress response</keyword>
<dbReference type="InterPro" id="IPR053147">
    <property type="entry name" value="Hsp_HslJ-like"/>
</dbReference>
<dbReference type="InterPro" id="IPR005184">
    <property type="entry name" value="DUF306_Meta_HslJ"/>
</dbReference>
<dbReference type="InterPro" id="IPR038139">
    <property type="entry name" value="NlpE_C_sf"/>
</dbReference>
<dbReference type="Pfam" id="PF03724">
    <property type="entry name" value="META"/>
    <property type="match status" value="1"/>
</dbReference>
<dbReference type="InterPro" id="IPR007298">
    <property type="entry name" value="Cu-R_lipoprotein_NlpE"/>
</dbReference>
<dbReference type="PANTHER" id="PTHR35535:SF1">
    <property type="entry name" value="HEAT SHOCK PROTEIN HSLJ"/>
    <property type="match status" value="1"/>
</dbReference>
<sequence length="383" mass="40275">MGHPSKPAVPTSCHPFQPLHLVLLGLGLGWGLAAQAAPPALPATYIGEMPCANCVGVDWQLDLEADHSFQLSQAYRGKGVTAAVRRNGRWSLDAKGDVLTLEAPGSDSTRLSVQNPERLRLLDGESRSIASRHNYELVRLPQALPARVSGTLTGLYSRQGKEGSIRLCAPGSPQFPVAAEAAYGVLESAAGKLGREVGEAQLVRFAGHLASRRDGQVKVVVDRFYGVWPQAGCPGSDAVAAARPAASPATAKAGAGGTASPAAASAPLPLVGTTWRLVQLDGKPLSRHRGNLAPHLLLQADGRVSGAGGCNRILGSYELKGQRIGFSQMGGTLMACMHHMDEEQAFLNTLGWAQSWQISDRHLLLRDGDGKAIAVFQAGSVDK</sequence>
<evidence type="ECO:0000313" key="2">
    <source>
        <dbReference type="EMBL" id="RZT89723.1"/>
    </source>
</evidence>
<organism evidence="2 3">
    <name type="scientific">Azospira oryzae</name>
    <dbReference type="NCBI Taxonomy" id="146939"/>
    <lineage>
        <taxon>Bacteria</taxon>
        <taxon>Pseudomonadati</taxon>
        <taxon>Pseudomonadota</taxon>
        <taxon>Betaproteobacteria</taxon>
        <taxon>Rhodocyclales</taxon>
        <taxon>Rhodocyclaceae</taxon>
        <taxon>Azospira</taxon>
    </lineage>
</organism>
<comment type="caution">
    <text evidence="2">The sequence shown here is derived from an EMBL/GenBank/DDBJ whole genome shotgun (WGS) entry which is preliminary data.</text>
</comment>
<evidence type="ECO:0000259" key="1">
    <source>
        <dbReference type="Pfam" id="PF03724"/>
    </source>
</evidence>
<proteinExistence type="predicted"/>
<dbReference type="Gene3D" id="2.40.128.270">
    <property type="match status" value="1"/>
</dbReference>
<gene>
    <name evidence="2" type="ORF">EV678_0516</name>
</gene>
<protein>
    <submittedName>
        <fullName evidence="2">Heat shock protein HslJ</fullName>
    </submittedName>
</protein>